<dbReference type="Proteomes" id="UP000469890">
    <property type="component" value="Unassembled WGS sequence"/>
</dbReference>
<dbReference type="AlphaFoldDB" id="A0A8H4F4Y4"/>
<sequence length="90" mass="10157">MGPAQYYSKRSDSSTGDWNEGFVFVVSYHAQLFNTIEVGQLWVLRHDLLGINMVHSLICTINHTNTGQQPSMSAKQSSRYPHLVAKLMCL</sequence>
<protein>
    <submittedName>
        <fullName evidence="1">Uncharacterized protein</fullName>
    </submittedName>
</protein>
<dbReference type="EMBL" id="JAAECE010000001">
    <property type="protein sequence ID" value="KAF1806326.1"/>
    <property type="molecule type" value="Genomic_DNA"/>
</dbReference>
<evidence type="ECO:0000313" key="1">
    <source>
        <dbReference type="EMBL" id="KAF1806326.1"/>
    </source>
</evidence>
<evidence type="ECO:0000313" key="2">
    <source>
        <dbReference type="Proteomes" id="UP000469890"/>
    </source>
</evidence>
<reference evidence="1 2" key="1">
    <citation type="submission" date="2019-09" db="EMBL/GenBank/DDBJ databases">
        <authorList>
            <consortium name="DOE Joint Genome Institute"/>
            <person name="Mondo S.J."/>
            <person name="Navarro-Mendoza M.I."/>
            <person name="Perez-Arques C."/>
            <person name="Panchal S."/>
            <person name="Nicolas F.E."/>
            <person name="Ganguly P."/>
            <person name="Pangilinan J."/>
            <person name="Grigoriev I."/>
            <person name="Heitman J."/>
            <person name="Sanya K."/>
            <person name="Garre V."/>
        </authorList>
    </citation>
    <scope>NUCLEOTIDE SEQUENCE [LARGE SCALE GENOMIC DNA]</scope>
    <source>
        <strain evidence="1 2">MU402</strain>
    </source>
</reference>
<accession>A0A8H4F4Y4</accession>
<gene>
    <name evidence="1" type="ORF">FB192DRAFT_1271876</name>
</gene>
<proteinExistence type="predicted"/>
<comment type="caution">
    <text evidence="1">The sequence shown here is derived from an EMBL/GenBank/DDBJ whole genome shotgun (WGS) entry which is preliminary data.</text>
</comment>
<name>A0A8H4F4Y4_MUCCL</name>
<organism evidence="1 2">
    <name type="scientific">Mucor circinelloides f. lusitanicus</name>
    <name type="common">Mucor racemosus var. lusitanicus</name>
    <dbReference type="NCBI Taxonomy" id="29924"/>
    <lineage>
        <taxon>Eukaryota</taxon>
        <taxon>Fungi</taxon>
        <taxon>Fungi incertae sedis</taxon>
        <taxon>Mucoromycota</taxon>
        <taxon>Mucoromycotina</taxon>
        <taxon>Mucoromycetes</taxon>
        <taxon>Mucorales</taxon>
        <taxon>Mucorineae</taxon>
        <taxon>Mucoraceae</taxon>
        <taxon>Mucor</taxon>
    </lineage>
</organism>